<evidence type="ECO:0000256" key="6">
    <source>
        <dbReference type="RuleBase" id="RU365002"/>
    </source>
</evidence>
<sequence>MQMISLPLLITGTNFLHRRITTRRVPQVLHYFGVIQYSEDLITKIRNGEEIDNGSEFEVEIRAATILAVHTYRSSRQKSLLSTICGHASSSQTWTQHVFSTPWFSTAL</sequence>
<keyword evidence="1 6" id="KW-0378">Hydrolase</keyword>
<dbReference type="Pfam" id="PF10343">
    <property type="entry name" value="Q_salvage"/>
    <property type="match status" value="1"/>
</dbReference>
<reference evidence="7" key="1">
    <citation type="submission" date="2022-06" db="EMBL/GenBank/DDBJ databases">
        <authorList>
            <person name="Berger JAMES D."/>
            <person name="Berger JAMES D."/>
        </authorList>
    </citation>
    <scope>NUCLEOTIDE SEQUENCE [LARGE SCALE GENOMIC DNA]</scope>
</reference>
<evidence type="ECO:0000313" key="8">
    <source>
        <dbReference type="WBParaSite" id="TREG1_101930.3"/>
    </source>
</evidence>
<dbReference type="InterPro" id="IPR019438">
    <property type="entry name" value="Q_salvage"/>
</dbReference>
<dbReference type="PANTHER" id="PTHR21314">
    <property type="entry name" value="QUEUOSINE 5'-PHOSPHATE N-GLYCOSYLASE_HYDROLASE-RELATED"/>
    <property type="match status" value="1"/>
</dbReference>
<comment type="function">
    <text evidence="6">Catalyzes the hydrolysis of queuosine 5'-phosphate, releasing the nucleobase queuine (q). Is required for salvage of queuine from exogenous queuosine (Q) that is imported and then converted to queuosine 5'-phosphate intracellularly.</text>
</comment>
<dbReference type="Proteomes" id="UP000050795">
    <property type="component" value="Unassembled WGS sequence"/>
</dbReference>
<dbReference type="GO" id="GO:0006400">
    <property type="term" value="P:tRNA modification"/>
    <property type="evidence" value="ECO:0007669"/>
    <property type="project" value="TreeGrafter"/>
</dbReference>
<organism evidence="7 8">
    <name type="scientific">Trichobilharzia regenti</name>
    <name type="common">Nasal bird schistosome</name>
    <dbReference type="NCBI Taxonomy" id="157069"/>
    <lineage>
        <taxon>Eukaryota</taxon>
        <taxon>Metazoa</taxon>
        <taxon>Spiralia</taxon>
        <taxon>Lophotrochozoa</taxon>
        <taxon>Platyhelminthes</taxon>
        <taxon>Trematoda</taxon>
        <taxon>Digenea</taxon>
        <taxon>Strigeidida</taxon>
        <taxon>Schistosomatoidea</taxon>
        <taxon>Schistosomatidae</taxon>
        <taxon>Trichobilharzia</taxon>
    </lineage>
</organism>
<comment type="similarity">
    <text evidence="2 6">Belongs to the QNG1 protein family.</text>
</comment>
<dbReference type="AlphaFoldDB" id="A0AA85IL35"/>
<dbReference type="WBParaSite" id="TREG1_101930.3">
    <property type="protein sequence ID" value="TREG1_101930.3"/>
    <property type="gene ID" value="TREG1_101930"/>
</dbReference>
<evidence type="ECO:0000256" key="4">
    <source>
        <dbReference type="ARBA" id="ARBA00035393"/>
    </source>
</evidence>
<dbReference type="GO" id="GO:0016787">
    <property type="term" value="F:hydrolase activity"/>
    <property type="evidence" value="ECO:0007669"/>
    <property type="project" value="UniProtKB-KW"/>
</dbReference>
<protein>
    <recommendedName>
        <fullName evidence="3 6">Queuosine 5'-phosphate N-glycosylase/hydrolase</fullName>
        <ecNumber evidence="6">3.2.2.-</ecNumber>
    </recommendedName>
    <alternativeName>
        <fullName evidence="4 6">Queuosine-nucleotide N-glycosylase/hydrolase</fullName>
    </alternativeName>
</protein>
<evidence type="ECO:0000256" key="5">
    <source>
        <dbReference type="ARBA" id="ARBA00048204"/>
    </source>
</evidence>
<dbReference type="EC" id="3.2.2.-" evidence="6"/>
<dbReference type="PANTHER" id="PTHR21314:SF0">
    <property type="entry name" value="QUEUOSINE 5'-PHOSPHATE N-GLYCOSYLASE_HYDROLASE"/>
    <property type="match status" value="1"/>
</dbReference>
<name>A0AA85IL35_TRIRE</name>
<evidence type="ECO:0000256" key="2">
    <source>
        <dbReference type="ARBA" id="ARBA00035119"/>
    </source>
</evidence>
<comment type="catalytic activity">
    <reaction evidence="5 6">
        <text>queuosine 5'-phosphate + H2O = queuine + D-ribose 5-phosphate</text>
        <dbReference type="Rhea" id="RHEA:75387"/>
        <dbReference type="ChEBI" id="CHEBI:15377"/>
        <dbReference type="ChEBI" id="CHEBI:17433"/>
        <dbReference type="ChEBI" id="CHEBI:78346"/>
        <dbReference type="ChEBI" id="CHEBI:194371"/>
    </reaction>
    <physiologicalReaction direction="left-to-right" evidence="5 6">
        <dbReference type="Rhea" id="RHEA:75388"/>
    </physiologicalReaction>
</comment>
<proteinExistence type="inferred from homology"/>
<keyword evidence="7" id="KW-1185">Reference proteome</keyword>
<evidence type="ECO:0000256" key="3">
    <source>
        <dbReference type="ARBA" id="ARBA00035306"/>
    </source>
</evidence>
<evidence type="ECO:0000313" key="7">
    <source>
        <dbReference type="Proteomes" id="UP000050795"/>
    </source>
</evidence>
<reference evidence="8" key="2">
    <citation type="submission" date="2023-11" db="UniProtKB">
        <authorList>
            <consortium name="WormBaseParasite"/>
        </authorList>
    </citation>
    <scope>IDENTIFICATION</scope>
</reference>
<evidence type="ECO:0000256" key="1">
    <source>
        <dbReference type="ARBA" id="ARBA00022801"/>
    </source>
</evidence>
<accession>A0AA85IL35</accession>